<sequence length="515" mass="57183">MGNCFRANSKVVSSVPSHPNFADAAKVPGASNHSLVHLSRTVLGYTGEGKPVTLPAPRSEGDILSSPHLKAFTFKYLKHATRNFHPDSLIGEGGFGNVYIGRIDEQFLGAARPGSGIMVAVKRLKAEGFQGHKEWLSEVNYLGQLHHPNLVKLYGYCLDGDNRLLVYEYMPKGSLENHLFSRGAHPLSWATRIKVATGAAQGLTLLHDSKQQVIYRDFKASNILLDSVCWIIFSIPIVLWALLVKISYFGLAKAGPTGDRSHVSTQVLGTEGYAAPEYIATGRLTTKCDVYSFGVVLLELLSGRRAVDKTKPREEQNLVEWSRPYLCDRRKLLRIMDTKLAGQYPKRAAYTAANLALQCTSEAKIRPQMSEVLSTLELLPTMTHSISSSPCRSERKSISSPMRDLTLSNSMGGTGENDKHEDEIEKKDKNEEKQEEVDGKEAEKSKEKKKKKEKEGKEKKNPEDKMDPTKLKLKLEKLDTKMQALVAKREEILKLLEEAERGATNPSEATHPLAA</sequence>
<dbReference type="GO" id="GO:0004674">
    <property type="term" value="F:protein serine/threonine kinase activity"/>
    <property type="evidence" value="ECO:0007669"/>
    <property type="project" value="UniProtKB-KW"/>
</dbReference>
<proteinExistence type="predicted"/>
<dbReference type="InterPro" id="IPR011009">
    <property type="entry name" value="Kinase-like_dom_sf"/>
</dbReference>
<dbReference type="PROSITE" id="PS50011">
    <property type="entry name" value="PROTEIN_KINASE_DOM"/>
    <property type="match status" value="1"/>
</dbReference>
<keyword evidence="6 11" id="KW-0547">Nucleotide-binding</keyword>
<dbReference type="FunFam" id="3.30.200.20:FF:000228">
    <property type="entry name" value="Serine/threonine-protein kinase BIK1"/>
    <property type="match status" value="1"/>
</dbReference>
<keyword evidence="7" id="KW-0418">Kinase</keyword>
<dbReference type="SUPFAM" id="SSF56112">
    <property type="entry name" value="Protein kinase-like (PK-like)"/>
    <property type="match status" value="1"/>
</dbReference>
<keyword evidence="13" id="KW-0472">Membrane</keyword>
<evidence type="ECO:0000256" key="6">
    <source>
        <dbReference type="ARBA" id="ARBA00022741"/>
    </source>
</evidence>
<dbReference type="AlphaFoldDB" id="A0AAV1Y0Z4"/>
<dbReference type="InterPro" id="IPR050823">
    <property type="entry name" value="Plant_Ser_Thr_Prot_Kinase"/>
</dbReference>
<keyword evidence="5" id="KW-0808">Transferase</keyword>
<evidence type="ECO:0000313" key="15">
    <source>
        <dbReference type="EMBL" id="CAL0327696.1"/>
    </source>
</evidence>
<dbReference type="PROSITE" id="PS00108">
    <property type="entry name" value="PROTEIN_KINASE_ST"/>
    <property type="match status" value="1"/>
</dbReference>
<feature type="region of interest" description="Disordered" evidence="12">
    <location>
        <begin position="384"/>
        <end position="472"/>
    </location>
</feature>
<evidence type="ECO:0000256" key="2">
    <source>
        <dbReference type="ARBA" id="ARBA00012513"/>
    </source>
</evidence>
<protein>
    <recommendedName>
        <fullName evidence="2">non-specific serine/threonine protein kinase</fullName>
        <ecNumber evidence="2">2.7.11.1</ecNumber>
    </recommendedName>
</protein>
<dbReference type="Pfam" id="PF07714">
    <property type="entry name" value="PK_Tyr_Ser-Thr"/>
    <property type="match status" value="1"/>
</dbReference>
<keyword evidence="13" id="KW-1133">Transmembrane helix</keyword>
<keyword evidence="8 11" id="KW-0067">ATP-binding</keyword>
<dbReference type="InterPro" id="IPR008271">
    <property type="entry name" value="Ser/Thr_kinase_AS"/>
</dbReference>
<comment type="catalytic activity">
    <reaction evidence="10">
        <text>L-seryl-[protein] + ATP = O-phospho-L-seryl-[protein] + ADP + H(+)</text>
        <dbReference type="Rhea" id="RHEA:17989"/>
        <dbReference type="Rhea" id="RHEA-COMP:9863"/>
        <dbReference type="Rhea" id="RHEA-COMP:11604"/>
        <dbReference type="ChEBI" id="CHEBI:15378"/>
        <dbReference type="ChEBI" id="CHEBI:29999"/>
        <dbReference type="ChEBI" id="CHEBI:30616"/>
        <dbReference type="ChEBI" id="CHEBI:83421"/>
        <dbReference type="ChEBI" id="CHEBI:456216"/>
        <dbReference type="EC" id="2.7.11.1"/>
    </reaction>
</comment>
<organism evidence="15 16">
    <name type="scientific">Lupinus luteus</name>
    <name type="common">European yellow lupine</name>
    <dbReference type="NCBI Taxonomy" id="3873"/>
    <lineage>
        <taxon>Eukaryota</taxon>
        <taxon>Viridiplantae</taxon>
        <taxon>Streptophyta</taxon>
        <taxon>Embryophyta</taxon>
        <taxon>Tracheophyta</taxon>
        <taxon>Spermatophyta</taxon>
        <taxon>Magnoliopsida</taxon>
        <taxon>eudicotyledons</taxon>
        <taxon>Gunneridae</taxon>
        <taxon>Pentapetalae</taxon>
        <taxon>rosids</taxon>
        <taxon>fabids</taxon>
        <taxon>Fabales</taxon>
        <taxon>Fabaceae</taxon>
        <taxon>Papilionoideae</taxon>
        <taxon>50 kb inversion clade</taxon>
        <taxon>genistoids sensu lato</taxon>
        <taxon>core genistoids</taxon>
        <taxon>Genisteae</taxon>
        <taxon>Lupinus</taxon>
    </lineage>
</organism>
<comment type="catalytic activity">
    <reaction evidence="9">
        <text>L-threonyl-[protein] + ATP = O-phospho-L-threonyl-[protein] + ADP + H(+)</text>
        <dbReference type="Rhea" id="RHEA:46608"/>
        <dbReference type="Rhea" id="RHEA-COMP:11060"/>
        <dbReference type="Rhea" id="RHEA-COMP:11605"/>
        <dbReference type="ChEBI" id="CHEBI:15378"/>
        <dbReference type="ChEBI" id="CHEBI:30013"/>
        <dbReference type="ChEBI" id="CHEBI:30616"/>
        <dbReference type="ChEBI" id="CHEBI:61977"/>
        <dbReference type="ChEBI" id="CHEBI:456216"/>
        <dbReference type="EC" id="2.7.11.1"/>
    </reaction>
</comment>
<evidence type="ECO:0000256" key="4">
    <source>
        <dbReference type="ARBA" id="ARBA00022527"/>
    </source>
</evidence>
<keyword evidence="4" id="KW-0723">Serine/threonine-protein kinase</keyword>
<gene>
    <name evidence="15" type="ORF">LLUT_LOCUS28756</name>
</gene>
<evidence type="ECO:0000256" key="7">
    <source>
        <dbReference type="ARBA" id="ARBA00022777"/>
    </source>
</evidence>
<reference evidence="15 16" key="1">
    <citation type="submission" date="2024-03" db="EMBL/GenBank/DDBJ databases">
        <authorList>
            <person name="Martinez-Hernandez J."/>
        </authorList>
    </citation>
    <scope>NUCLEOTIDE SEQUENCE [LARGE SCALE GENOMIC DNA]</scope>
</reference>
<keyword evidence="16" id="KW-1185">Reference proteome</keyword>
<evidence type="ECO:0000256" key="10">
    <source>
        <dbReference type="ARBA" id="ARBA00048679"/>
    </source>
</evidence>
<dbReference type="InterPro" id="IPR017441">
    <property type="entry name" value="Protein_kinase_ATP_BS"/>
</dbReference>
<dbReference type="Gene3D" id="1.10.510.10">
    <property type="entry name" value="Transferase(Phosphotransferase) domain 1"/>
    <property type="match status" value="1"/>
</dbReference>
<dbReference type="InterPro" id="IPR001245">
    <property type="entry name" value="Ser-Thr/Tyr_kinase_cat_dom"/>
</dbReference>
<accession>A0AAV1Y0Z4</accession>
<keyword evidence="3" id="KW-1003">Cell membrane</keyword>
<evidence type="ECO:0000256" key="3">
    <source>
        <dbReference type="ARBA" id="ARBA00022475"/>
    </source>
</evidence>
<evidence type="ECO:0000256" key="11">
    <source>
        <dbReference type="PROSITE-ProRule" id="PRU10141"/>
    </source>
</evidence>
<comment type="subcellular location">
    <subcellularLocation>
        <location evidence="1">Cell membrane</location>
    </subcellularLocation>
</comment>
<evidence type="ECO:0000256" key="13">
    <source>
        <dbReference type="SAM" id="Phobius"/>
    </source>
</evidence>
<dbReference type="FunFam" id="1.10.510.10:FF:000095">
    <property type="entry name" value="protein STRUBBELIG-RECEPTOR FAMILY 8"/>
    <property type="match status" value="1"/>
</dbReference>
<dbReference type="GO" id="GO:0005524">
    <property type="term" value="F:ATP binding"/>
    <property type="evidence" value="ECO:0007669"/>
    <property type="project" value="UniProtKB-UniRule"/>
</dbReference>
<feature type="transmembrane region" description="Helical" evidence="13">
    <location>
        <begin position="223"/>
        <end position="243"/>
    </location>
</feature>
<name>A0AAV1Y0Z4_LUPLU</name>
<evidence type="ECO:0000256" key="12">
    <source>
        <dbReference type="SAM" id="MobiDB-lite"/>
    </source>
</evidence>
<dbReference type="GO" id="GO:0005886">
    <property type="term" value="C:plasma membrane"/>
    <property type="evidence" value="ECO:0007669"/>
    <property type="project" value="UniProtKB-SubCell"/>
</dbReference>
<comment type="caution">
    <text evidence="15">The sequence shown here is derived from an EMBL/GenBank/DDBJ whole genome shotgun (WGS) entry which is preliminary data.</text>
</comment>
<evidence type="ECO:0000313" key="16">
    <source>
        <dbReference type="Proteomes" id="UP001497480"/>
    </source>
</evidence>
<dbReference type="EMBL" id="CAXHTB010000020">
    <property type="protein sequence ID" value="CAL0327696.1"/>
    <property type="molecule type" value="Genomic_DNA"/>
</dbReference>
<evidence type="ECO:0000256" key="8">
    <source>
        <dbReference type="ARBA" id="ARBA00022840"/>
    </source>
</evidence>
<evidence type="ECO:0000256" key="9">
    <source>
        <dbReference type="ARBA" id="ARBA00047899"/>
    </source>
</evidence>
<feature type="binding site" evidence="11">
    <location>
        <position position="122"/>
    </location>
    <ligand>
        <name>ATP</name>
        <dbReference type="ChEBI" id="CHEBI:30616"/>
    </ligand>
</feature>
<dbReference type="PANTHER" id="PTHR45621">
    <property type="entry name" value="OS01G0588500 PROTEIN-RELATED"/>
    <property type="match status" value="1"/>
</dbReference>
<dbReference type="Proteomes" id="UP001497480">
    <property type="component" value="Unassembled WGS sequence"/>
</dbReference>
<feature type="domain" description="Protein kinase" evidence="14">
    <location>
        <begin position="84"/>
        <end position="379"/>
    </location>
</feature>
<evidence type="ECO:0000256" key="1">
    <source>
        <dbReference type="ARBA" id="ARBA00004236"/>
    </source>
</evidence>
<dbReference type="PROSITE" id="PS00107">
    <property type="entry name" value="PROTEIN_KINASE_ATP"/>
    <property type="match status" value="1"/>
</dbReference>
<dbReference type="EC" id="2.7.11.1" evidence="2"/>
<keyword evidence="13" id="KW-0812">Transmembrane</keyword>
<dbReference type="InterPro" id="IPR000719">
    <property type="entry name" value="Prot_kinase_dom"/>
</dbReference>
<evidence type="ECO:0000256" key="5">
    <source>
        <dbReference type="ARBA" id="ARBA00022679"/>
    </source>
</evidence>
<dbReference type="Gene3D" id="3.30.200.20">
    <property type="entry name" value="Phosphorylase Kinase, domain 1"/>
    <property type="match status" value="1"/>
</dbReference>
<evidence type="ECO:0000259" key="14">
    <source>
        <dbReference type="PROSITE" id="PS50011"/>
    </source>
</evidence>
<feature type="compositionally biased region" description="Basic and acidic residues" evidence="12">
    <location>
        <begin position="416"/>
        <end position="446"/>
    </location>
</feature>
<feature type="compositionally biased region" description="Basic and acidic residues" evidence="12">
    <location>
        <begin position="453"/>
        <end position="472"/>
    </location>
</feature>